<feature type="compositionally biased region" description="Low complexity" evidence="1">
    <location>
        <begin position="284"/>
        <end position="293"/>
    </location>
</feature>
<feature type="compositionally biased region" description="Polar residues" evidence="1">
    <location>
        <begin position="415"/>
        <end position="426"/>
    </location>
</feature>
<organism evidence="2 3">
    <name type="scientific">Tritrichomonas musculus</name>
    <dbReference type="NCBI Taxonomy" id="1915356"/>
    <lineage>
        <taxon>Eukaryota</taxon>
        <taxon>Metamonada</taxon>
        <taxon>Parabasalia</taxon>
        <taxon>Tritrichomonadida</taxon>
        <taxon>Tritrichomonadidae</taxon>
        <taxon>Tritrichomonas</taxon>
    </lineage>
</organism>
<evidence type="ECO:0000256" key="1">
    <source>
        <dbReference type="SAM" id="MobiDB-lite"/>
    </source>
</evidence>
<feature type="compositionally biased region" description="Acidic residues" evidence="1">
    <location>
        <begin position="478"/>
        <end position="491"/>
    </location>
</feature>
<reference evidence="2 3" key="1">
    <citation type="submission" date="2024-04" db="EMBL/GenBank/DDBJ databases">
        <title>Tritrichomonas musculus Genome.</title>
        <authorList>
            <person name="Alves-Ferreira E."/>
            <person name="Grigg M."/>
            <person name="Lorenzi H."/>
            <person name="Galac M."/>
        </authorList>
    </citation>
    <scope>NUCLEOTIDE SEQUENCE [LARGE SCALE GENOMIC DNA]</scope>
    <source>
        <strain evidence="2 3">EAF2021</strain>
    </source>
</reference>
<evidence type="ECO:0008006" key="4">
    <source>
        <dbReference type="Google" id="ProtNLM"/>
    </source>
</evidence>
<evidence type="ECO:0000313" key="2">
    <source>
        <dbReference type="EMBL" id="KAK8866423.1"/>
    </source>
</evidence>
<feature type="compositionally biased region" description="Acidic residues" evidence="1">
    <location>
        <begin position="265"/>
        <end position="275"/>
    </location>
</feature>
<dbReference type="Proteomes" id="UP001470230">
    <property type="component" value="Unassembled WGS sequence"/>
</dbReference>
<feature type="compositionally biased region" description="Low complexity" evidence="1">
    <location>
        <begin position="236"/>
        <end position="245"/>
    </location>
</feature>
<feature type="compositionally biased region" description="Acidic residues" evidence="1">
    <location>
        <begin position="430"/>
        <end position="441"/>
    </location>
</feature>
<evidence type="ECO:0000313" key="3">
    <source>
        <dbReference type="Proteomes" id="UP001470230"/>
    </source>
</evidence>
<protein>
    <recommendedName>
        <fullName evidence="4">LisH domain-containing protein</fullName>
    </recommendedName>
</protein>
<feature type="compositionally biased region" description="Low complexity" evidence="1">
    <location>
        <begin position="317"/>
        <end position="330"/>
    </location>
</feature>
<feature type="compositionally biased region" description="Basic and acidic residues" evidence="1">
    <location>
        <begin position="148"/>
        <end position="158"/>
    </location>
</feature>
<gene>
    <name evidence="2" type="ORF">M9Y10_009385</name>
</gene>
<name>A0ABR2IQ21_9EUKA</name>
<sequence length="539" mass="59433">MTLKKDKDAIKEEVLENMRNNGTMNALQSLYISKIAAIIKDSDTLNSLKPYKTFRTDKAYIIASQIVIQYLQKKSLDNSLQTISDESEDAINFSNSNLVADTLNIHSDGIWLTDLLNDWNSSKMNYLSNNKSLFFKRLQERLDDVLPENEKYERKNEDQIPEDNLLPNKTDFLAQSAKTNAAKKTTEKQEEFSKSAKPALGQPPNNDKEPSKSEKSQESDNVFSNSDDIADIPVINSDSGDNKNNSSKEADVSINNDNISSQDDKDIDIDIDNESASEGISKSNPTNDTTNNADKNKESAPVETVGISDGNSDLTIDVDSNLSSDSFVSSTKQSTVSKPSGQSPKPQSSFASPSISSTPNKNIPSPNKESIPKPVTPATIEDEVDDFDEDFDSFVVDQSSQKKTPQKQESKAESPQKQTTQPTVEANNGDFEDDDWDDADIDLSNSQTDLSPKQQKQEIKASSPPKPNKPQSIKDDSGEFDDIDDIPDVMDVDQPTTQPDLTSSQNKQSPQKQASATNSTVEDVDFDSFSDTELDLGDD</sequence>
<feature type="compositionally biased region" description="Polar residues" evidence="1">
    <location>
        <begin position="443"/>
        <end position="454"/>
    </location>
</feature>
<proteinExistence type="predicted"/>
<feature type="compositionally biased region" description="Basic and acidic residues" evidence="1">
    <location>
        <begin position="206"/>
        <end position="218"/>
    </location>
</feature>
<feature type="compositionally biased region" description="Low complexity" evidence="1">
    <location>
        <begin position="252"/>
        <end position="261"/>
    </location>
</feature>
<comment type="caution">
    <text evidence="2">The sequence shown here is derived from an EMBL/GenBank/DDBJ whole genome shotgun (WGS) entry which is preliminary data.</text>
</comment>
<keyword evidence="3" id="KW-1185">Reference proteome</keyword>
<feature type="compositionally biased region" description="Acidic residues" evidence="1">
    <location>
        <begin position="522"/>
        <end position="539"/>
    </location>
</feature>
<feature type="region of interest" description="Disordered" evidence="1">
    <location>
        <begin position="148"/>
        <end position="539"/>
    </location>
</feature>
<feature type="compositionally biased region" description="Low complexity" evidence="1">
    <location>
        <begin position="337"/>
        <end position="357"/>
    </location>
</feature>
<feature type="compositionally biased region" description="Basic and acidic residues" evidence="1">
    <location>
        <begin position="184"/>
        <end position="194"/>
    </location>
</feature>
<dbReference type="EMBL" id="JAPFFF010000015">
    <property type="protein sequence ID" value="KAK8866423.1"/>
    <property type="molecule type" value="Genomic_DNA"/>
</dbReference>
<feature type="compositionally biased region" description="Acidic residues" evidence="1">
    <location>
        <begin position="380"/>
        <end position="392"/>
    </location>
</feature>
<feature type="compositionally biased region" description="Polar residues" evidence="1">
    <location>
        <begin position="358"/>
        <end position="368"/>
    </location>
</feature>
<feature type="compositionally biased region" description="Polar residues" evidence="1">
    <location>
        <begin position="494"/>
        <end position="521"/>
    </location>
</feature>
<accession>A0ABR2IQ21</accession>